<reference evidence="1" key="1">
    <citation type="submission" date="2018-11" db="EMBL/GenBank/DDBJ databases">
        <authorList>
            <consortium name="Pathogen Informatics"/>
        </authorList>
    </citation>
    <scope>NUCLEOTIDE SEQUENCE</scope>
</reference>
<dbReference type="EMBL" id="CAAALY010012596">
    <property type="protein sequence ID" value="VEL11712.1"/>
    <property type="molecule type" value="Genomic_DNA"/>
</dbReference>
<accession>A0A3S4ZHL8</accession>
<protein>
    <submittedName>
        <fullName evidence="1">Uncharacterized protein</fullName>
    </submittedName>
</protein>
<organism evidence="1 2">
    <name type="scientific">Protopolystoma xenopodis</name>
    <dbReference type="NCBI Taxonomy" id="117903"/>
    <lineage>
        <taxon>Eukaryota</taxon>
        <taxon>Metazoa</taxon>
        <taxon>Spiralia</taxon>
        <taxon>Lophotrochozoa</taxon>
        <taxon>Platyhelminthes</taxon>
        <taxon>Monogenea</taxon>
        <taxon>Polyopisthocotylea</taxon>
        <taxon>Polystomatidea</taxon>
        <taxon>Polystomatidae</taxon>
        <taxon>Protopolystoma</taxon>
    </lineage>
</organism>
<evidence type="ECO:0000313" key="2">
    <source>
        <dbReference type="Proteomes" id="UP000784294"/>
    </source>
</evidence>
<evidence type="ECO:0000313" key="1">
    <source>
        <dbReference type="EMBL" id="VEL11712.1"/>
    </source>
</evidence>
<gene>
    <name evidence="1" type="ORF">PXEA_LOCUS5152</name>
</gene>
<comment type="caution">
    <text evidence="1">The sequence shown here is derived from an EMBL/GenBank/DDBJ whole genome shotgun (WGS) entry which is preliminary data.</text>
</comment>
<proteinExistence type="predicted"/>
<name>A0A3S4ZHL8_9PLAT</name>
<dbReference type="AlphaFoldDB" id="A0A3S4ZHL8"/>
<dbReference type="Proteomes" id="UP000784294">
    <property type="component" value="Unassembled WGS sequence"/>
</dbReference>
<sequence>MEERLLRIVARSTPRRIVMCCRSIREDSLCVFRRVKRRQGEKASFLEIALFHWANFSFEAQSFFIHARHVQPRRPDLYFASSSCDRLRLNAR</sequence>
<keyword evidence="2" id="KW-1185">Reference proteome</keyword>